<comment type="caution">
    <text evidence="5">The sequence shown here is derived from an EMBL/GenBank/DDBJ whole genome shotgun (WGS) entry which is preliminary data.</text>
</comment>
<dbReference type="Proteomes" id="UP001623330">
    <property type="component" value="Unassembled WGS sequence"/>
</dbReference>
<sequence length="451" mass="50131">MKVLRFNQDASSCVVSTGVNELAVYNCDPFGKVLEFNLREDSSDVQYDMGAGTPADTSDFIVEMLFSTSLLAVVSSQNLNDRKKLKIVNTKKKSIICELTHPADIVDVVMNRKRICVLLDNDQIFIYDISCMKLIETLDLWEEFTSGRSQSNIKVGERASTMINENLQPTNSGPSSNSTSNGAINGNMTNKTTSNERQRSYSLGGLHKVRSQITLSGDDKSILCYTTYSVNNHKGNNYMLNDVVVYDALNLKPLNYLNAVHRGNIICMHISFDGKLLATASEKGTIVRISKTGVENDFAAGPSLYKEFRRGTRASHLHQLIFKKDNSYLACVGSSDTIHIFKLDDDSALLESIELDAGSDSGSSLDVFKGKVPHGQLKNFLSKNIKSRIPNQNLHRDYAHINMEKVVHCIAGFPEEFGNKIYIANDDGLFKTYTLPSRRGVCVLNKTSQFK</sequence>
<evidence type="ECO:0000256" key="2">
    <source>
        <dbReference type="ARBA" id="ARBA00022737"/>
    </source>
</evidence>
<protein>
    <submittedName>
        <fullName evidence="5">Autophagy-related protein 21</fullName>
    </submittedName>
</protein>
<keyword evidence="2" id="KW-0677">Repeat</keyword>
<feature type="compositionally biased region" description="Polar residues" evidence="4">
    <location>
        <begin position="183"/>
        <end position="193"/>
    </location>
</feature>
<name>A0ABR4NU37_9SACH</name>
<dbReference type="InterPro" id="IPR015943">
    <property type="entry name" value="WD40/YVTN_repeat-like_dom_sf"/>
</dbReference>
<organism evidence="5 6">
    <name type="scientific">Nakaseomyces bracarensis</name>
    <dbReference type="NCBI Taxonomy" id="273131"/>
    <lineage>
        <taxon>Eukaryota</taxon>
        <taxon>Fungi</taxon>
        <taxon>Dikarya</taxon>
        <taxon>Ascomycota</taxon>
        <taxon>Saccharomycotina</taxon>
        <taxon>Saccharomycetes</taxon>
        <taxon>Saccharomycetales</taxon>
        <taxon>Saccharomycetaceae</taxon>
        <taxon>Nakaseomyces</taxon>
    </lineage>
</organism>
<evidence type="ECO:0000256" key="4">
    <source>
        <dbReference type="SAM" id="MobiDB-lite"/>
    </source>
</evidence>
<accession>A0ABR4NU37</accession>
<dbReference type="SUPFAM" id="SSF50978">
    <property type="entry name" value="WD40 repeat-like"/>
    <property type="match status" value="1"/>
</dbReference>
<evidence type="ECO:0000256" key="3">
    <source>
        <dbReference type="ARBA" id="ARBA00025740"/>
    </source>
</evidence>
<evidence type="ECO:0000256" key="1">
    <source>
        <dbReference type="ARBA" id="ARBA00022574"/>
    </source>
</evidence>
<dbReference type="InterPro" id="IPR048720">
    <property type="entry name" value="PROPPIN"/>
</dbReference>
<evidence type="ECO:0000313" key="6">
    <source>
        <dbReference type="Proteomes" id="UP001623330"/>
    </source>
</evidence>
<feature type="region of interest" description="Disordered" evidence="4">
    <location>
        <begin position="165"/>
        <end position="200"/>
    </location>
</feature>
<dbReference type="InterPro" id="IPR036322">
    <property type="entry name" value="WD40_repeat_dom_sf"/>
</dbReference>
<dbReference type="Pfam" id="PF21032">
    <property type="entry name" value="PROPPIN"/>
    <property type="match status" value="2"/>
</dbReference>
<dbReference type="PANTHER" id="PTHR11227">
    <property type="entry name" value="WD-REPEAT PROTEIN INTERACTING WITH PHOSPHOINOSIDES WIPI -RELATED"/>
    <property type="match status" value="1"/>
</dbReference>
<evidence type="ECO:0000313" key="5">
    <source>
        <dbReference type="EMBL" id="KAL3232244.1"/>
    </source>
</evidence>
<dbReference type="EMBL" id="JBEVYD010000005">
    <property type="protein sequence ID" value="KAL3232244.1"/>
    <property type="molecule type" value="Genomic_DNA"/>
</dbReference>
<keyword evidence="1" id="KW-0853">WD repeat</keyword>
<reference evidence="5 6" key="1">
    <citation type="submission" date="2024-05" db="EMBL/GenBank/DDBJ databases">
        <title>Long read based assembly of the Candida bracarensis genome reveals expanded adhesin content.</title>
        <authorList>
            <person name="Marcet-Houben M."/>
            <person name="Ksiezopolska E."/>
            <person name="Gabaldon T."/>
        </authorList>
    </citation>
    <scope>NUCLEOTIDE SEQUENCE [LARGE SCALE GENOMIC DNA]</scope>
    <source>
        <strain evidence="5 6">CBM6</strain>
    </source>
</reference>
<feature type="compositionally biased region" description="Low complexity" evidence="4">
    <location>
        <begin position="169"/>
        <end position="182"/>
    </location>
</feature>
<gene>
    <name evidence="5" type="ORF">RNJ44_04160</name>
</gene>
<keyword evidence="6" id="KW-1185">Reference proteome</keyword>
<dbReference type="Gene3D" id="2.130.10.10">
    <property type="entry name" value="YVTN repeat-like/Quinoprotein amine dehydrogenase"/>
    <property type="match status" value="1"/>
</dbReference>
<comment type="similarity">
    <text evidence="3">Belongs to the WD repeat PROPPIN family.</text>
</comment>
<proteinExistence type="inferred from homology"/>